<reference evidence="1 3" key="1">
    <citation type="submission" date="2023-07" db="EMBL/GenBank/DDBJ databases">
        <title>Sequencing the genomes of 1000 actinobacteria strains.</title>
        <authorList>
            <person name="Klenk H.-P."/>
        </authorList>
    </citation>
    <scope>NUCLEOTIDE SEQUENCE [LARGE SCALE GENOMIC DNA]</scope>
    <source>
        <strain evidence="1 3">DSM 14555</strain>
    </source>
</reference>
<dbReference type="EMBL" id="JAVDQF010000001">
    <property type="protein sequence ID" value="MDR6268895.1"/>
    <property type="molecule type" value="Genomic_DNA"/>
</dbReference>
<keyword evidence="3" id="KW-1185">Reference proteome</keyword>
<evidence type="ECO:0000313" key="2">
    <source>
        <dbReference type="EMBL" id="MDR6270617.1"/>
    </source>
</evidence>
<gene>
    <name evidence="1" type="ORF">JOE69_001133</name>
    <name evidence="2" type="ORF">JOE69_002855</name>
</gene>
<protein>
    <submittedName>
        <fullName evidence="1">Uncharacterized protein</fullName>
    </submittedName>
</protein>
<dbReference type="RefSeq" id="WP_309796815.1">
    <property type="nucleotide sequence ID" value="NZ_BAAAHY010000010.1"/>
</dbReference>
<organism evidence="1 3">
    <name type="scientific">Arthrobacter russicus</name>
    <dbReference type="NCBI Taxonomy" id="172040"/>
    <lineage>
        <taxon>Bacteria</taxon>
        <taxon>Bacillati</taxon>
        <taxon>Actinomycetota</taxon>
        <taxon>Actinomycetes</taxon>
        <taxon>Micrococcales</taxon>
        <taxon>Micrococcaceae</taxon>
        <taxon>Arthrobacter</taxon>
    </lineage>
</organism>
<evidence type="ECO:0000313" key="1">
    <source>
        <dbReference type="EMBL" id="MDR6268895.1"/>
    </source>
</evidence>
<proteinExistence type="predicted"/>
<comment type="caution">
    <text evidence="1">The sequence shown here is derived from an EMBL/GenBank/DDBJ whole genome shotgun (WGS) entry which is preliminary data.</text>
</comment>
<dbReference type="EMBL" id="JAVDQF010000001">
    <property type="protein sequence ID" value="MDR6270617.1"/>
    <property type="molecule type" value="Genomic_DNA"/>
</dbReference>
<name>A0ABU1J8Y7_9MICC</name>
<dbReference type="Proteomes" id="UP001185069">
    <property type="component" value="Unassembled WGS sequence"/>
</dbReference>
<sequence>MSTETKADYLNLWWDVTGGDWPIPDDIPAEFACRVLELEGKKPARVDPKPGVWIVGSYDEEVKAVYQDELQARRHAMENGQNVYFWKFADEENQ</sequence>
<evidence type="ECO:0000313" key="3">
    <source>
        <dbReference type="Proteomes" id="UP001185069"/>
    </source>
</evidence>
<accession>A0ABU1J8Y7</accession>